<dbReference type="PRINTS" id="PR00080">
    <property type="entry name" value="SDRFAMILY"/>
</dbReference>
<dbReference type="FunFam" id="3.40.50.720:FF:000084">
    <property type="entry name" value="Short-chain dehydrogenase reductase"/>
    <property type="match status" value="1"/>
</dbReference>
<evidence type="ECO:0000313" key="4">
    <source>
        <dbReference type="EMBL" id="CAJ1863952.1"/>
    </source>
</evidence>
<sequence length="290" mass="31327">MVACWLLSFAGEEFGIEVMAAADNSTYKASRWSLNGMTALVTGGTRGIGHAIVEDLCGFGATVHTCSRNQAELDKCLTEWRSKGFLVSGSVCDVSSQSHRENLIQEVTSVFNGKLNIYVNNVGINYRKPTIEYTAEDYSQILAVNLDSAYHLCQLAYPLLKASGMGSIVFISSIASVVSLGTGSVYAACKAAINQLTKYIACEWAKDNIRSNCVVPATTNTPLVEHLLRNKKYVDEMLSRTPLGRIAEPEEVSSLVAYLCLPAASYITGQVIVVDGGLSVNGFQPSMRIN</sequence>
<dbReference type="SUPFAM" id="SSF51735">
    <property type="entry name" value="NAD(P)-binding Rossmann-fold domains"/>
    <property type="match status" value="1"/>
</dbReference>
<keyword evidence="1" id="KW-0521">NADP</keyword>
<gene>
    <name evidence="4" type="ORF">AYBTSS11_LOCUS2246</name>
</gene>
<dbReference type="InterPro" id="IPR002347">
    <property type="entry name" value="SDR_fam"/>
</dbReference>
<dbReference type="InterPro" id="IPR045000">
    <property type="entry name" value="TR"/>
</dbReference>
<dbReference type="PANTHER" id="PTHR42898:SF77">
    <property type="entry name" value="NAD(P)-BINDING ROSSMANN-FOLD PROTEIN"/>
    <property type="match status" value="1"/>
</dbReference>
<keyword evidence="5" id="KW-1185">Reference proteome</keyword>
<evidence type="ECO:0000256" key="2">
    <source>
        <dbReference type="ARBA" id="ARBA00023002"/>
    </source>
</evidence>
<organism evidence="4 5">
    <name type="scientific">Sphenostylis stenocarpa</name>
    <dbReference type="NCBI Taxonomy" id="92480"/>
    <lineage>
        <taxon>Eukaryota</taxon>
        <taxon>Viridiplantae</taxon>
        <taxon>Streptophyta</taxon>
        <taxon>Embryophyta</taxon>
        <taxon>Tracheophyta</taxon>
        <taxon>Spermatophyta</taxon>
        <taxon>Magnoliopsida</taxon>
        <taxon>eudicotyledons</taxon>
        <taxon>Gunneridae</taxon>
        <taxon>Pentapetalae</taxon>
        <taxon>rosids</taxon>
        <taxon>fabids</taxon>
        <taxon>Fabales</taxon>
        <taxon>Fabaceae</taxon>
        <taxon>Papilionoideae</taxon>
        <taxon>50 kb inversion clade</taxon>
        <taxon>NPAAA clade</taxon>
        <taxon>indigoferoid/millettioid clade</taxon>
        <taxon>Phaseoleae</taxon>
        <taxon>Sphenostylis</taxon>
    </lineage>
</organism>
<dbReference type="PANTHER" id="PTHR42898">
    <property type="entry name" value="TROPINONE REDUCTASE"/>
    <property type="match status" value="1"/>
</dbReference>
<reference evidence="4" key="1">
    <citation type="submission" date="2023-10" db="EMBL/GenBank/DDBJ databases">
        <authorList>
            <person name="Domelevo Entfellner J.-B."/>
        </authorList>
    </citation>
    <scope>NUCLEOTIDE SEQUENCE</scope>
</reference>
<comment type="similarity">
    <text evidence="3">Belongs to the short-chain dehydrogenases/reductases (SDR) family. SDR65C subfamily.</text>
</comment>
<dbReference type="GO" id="GO:0016491">
    <property type="term" value="F:oxidoreductase activity"/>
    <property type="evidence" value="ECO:0007669"/>
    <property type="project" value="UniProtKB-KW"/>
</dbReference>
<proteinExistence type="inferred from homology"/>
<evidence type="ECO:0000256" key="1">
    <source>
        <dbReference type="ARBA" id="ARBA00022857"/>
    </source>
</evidence>
<evidence type="ECO:0000256" key="3">
    <source>
        <dbReference type="ARBA" id="ARBA00025714"/>
    </source>
</evidence>
<keyword evidence="2" id="KW-0560">Oxidoreductase</keyword>
<name>A0AA86VAA7_9FABA</name>
<dbReference type="PRINTS" id="PR00081">
    <property type="entry name" value="GDHRDH"/>
</dbReference>
<protein>
    <submittedName>
        <fullName evidence="4">Uncharacterized protein</fullName>
    </submittedName>
</protein>
<dbReference type="InterPro" id="IPR036291">
    <property type="entry name" value="NAD(P)-bd_dom_sf"/>
</dbReference>
<dbReference type="Pfam" id="PF13561">
    <property type="entry name" value="adh_short_C2"/>
    <property type="match status" value="1"/>
</dbReference>
<dbReference type="Proteomes" id="UP001189624">
    <property type="component" value="Chromosome 1"/>
</dbReference>
<evidence type="ECO:0000313" key="5">
    <source>
        <dbReference type="Proteomes" id="UP001189624"/>
    </source>
</evidence>
<dbReference type="Gramene" id="rna-AYBTSS11_LOCUS2246">
    <property type="protein sequence ID" value="CAJ1863952.1"/>
    <property type="gene ID" value="gene-AYBTSS11_LOCUS2246"/>
</dbReference>
<dbReference type="AlphaFoldDB" id="A0AA86VAA7"/>
<dbReference type="EMBL" id="OY731398">
    <property type="protein sequence ID" value="CAJ1863952.1"/>
    <property type="molecule type" value="Genomic_DNA"/>
</dbReference>
<accession>A0AA86VAA7</accession>
<dbReference type="Gene3D" id="3.40.50.720">
    <property type="entry name" value="NAD(P)-binding Rossmann-like Domain"/>
    <property type="match status" value="1"/>
</dbReference>